<dbReference type="OMA" id="HPIGYPS"/>
<evidence type="ECO:0000256" key="3">
    <source>
        <dbReference type="ARBA" id="ARBA00022679"/>
    </source>
</evidence>
<organism evidence="6 7">
    <name type="scientific">Hermetia illucens</name>
    <name type="common">Black soldier fly</name>
    <dbReference type="NCBI Taxonomy" id="343691"/>
    <lineage>
        <taxon>Eukaryota</taxon>
        <taxon>Metazoa</taxon>
        <taxon>Ecdysozoa</taxon>
        <taxon>Arthropoda</taxon>
        <taxon>Hexapoda</taxon>
        <taxon>Insecta</taxon>
        <taxon>Pterygota</taxon>
        <taxon>Neoptera</taxon>
        <taxon>Endopterygota</taxon>
        <taxon>Diptera</taxon>
        <taxon>Brachycera</taxon>
        <taxon>Stratiomyomorpha</taxon>
        <taxon>Stratiomyidae</taxon>
        <taxon>Hermetiinae</taxon>
        <taxon>Hermetia</taxon>
    </lineage>
</organism>
<dbReference type="InterPro" id="IPR050271">
    <property type="entry name" value="UDP-glycosyltransferase"/>
</dbReference>
<dbReference type="OrthoDB" id="5835829at2759"/>
<proteinExistence type="inferred from homology"/>
<keyword evidence="4" id="KW-1133">Transmembrane helix</keyword>
<sequence>MSVLQGSVLFLSVFLLEFASCSRILAVFPIPFRDHQTVFRPLIEDLAKRGHELTVLTTDPTSFSFANDDRIDLIDLSFAHNLKVLEKLQEYSGSGLDVIRNVFHVTRNVAEAELKSPQVQELLRDSSRTFDAVLIDWSGPSLMNAFAWKFQVPLIGITPGGALTTSHEAMGNPNHPTCFPSILLPFSDNLSLFQRIASAFFSLKYRYLYFSEELPTQNEIAKDYFGRDVPDLWDIESNADLLLINTYEALGNSRPVGRTTIFLGGIHATSERKTLPHDLKHFMDESYSGIVYVNLDSATLKAFVETERLEKFVNILENLNLDIVWNLNELPFEVNMTRRLYQSAVIPQEDVLAHPNTRLFITTGSQRDIEDAIHHTVPVLGFSFSSTLEHYLLQIEKHNAGIVSHFDLESSITILSKMEEIAQNDMYKLNMLRLNQLVTDAPQTPRDRAVWWIEYVMRHRGTNHLRSPWDKLSWFQYLLMDVMLSIVLATLSVITTIVVIVVKIRRYSKSLPVELVTRRAKMKLQ</sequence>
<dbReference type="SUPFAM" id="SSF53756">
    <property type="entry name" value="UDP-Glycosyltransferase/glycogen phosphorylase"/>
    <property type="match status" value="1"/>
</dbReference>
<dbReference type="GO" id="GO:0008194">
    <property type="term" value="F:UDP-glycosyltransferase activity"/>
    <property type="evidence" value="ECO:0007669"/>
    <property type="project" value="InterPro"/>
</dbReference>
<keyword evidence="7" id="KW-1185">Reference proteome</keyword>
<evidence type="ECO:0008006" key="8">
    <source>
        <dbReference type="Google" id="ProtNLM"/>
    </source>
</evidence>
<gene>
    <name evidence="6" type="ORF">HERILL_LOCUS15592</name>
</gene>
<comment type="similarity">
    <text evidence="1">Belongs to the UDP-glycosyltransferase family.</text>
</comment>
<dbReference type="Proteomes" id="UP000594454">
    <property type="component" value="Chromosome 6"/>
</dbReference>
<feature type="chain" id="PRO_5030882511" description="UDP-glycosyltransferase" evidence="5">
    <location>
        <begin position="22"/>
        <end position="525"/>
    </location>
</feature>
<dbReference type="InterPro" id="IPR002213">
    <property type="entry name" value="UDP_glucos_trans"/>
</dbReference>
<dbReference type="InParanoid" id="A0A7R8Z1A1"/>
<feature type="transmembrane region" description="Helical" evidence="4">
    <location>
        <begin position="474"/>
        <end position="502"/>
    </location>
</feature>
<evidence type="ECO:0000313" key="7">
    <source>
        <dbReference type="Proteomes" id="UP000594454"/>
    </source>
</evidence>
<keyword evidence="5" id="KW-0732">Signal</keyword>
<evidence type="ECO:0000256" key="1">
    <source>
        <dbReference type="ARBA" id="ARBA00009995"/>
    </source>
</evidence>
<keyword evidence="2" id="KW-0328">Glycosyltransferase</keyword>
<reference evidence="6 7" key="1">
    <citation type="submission" date="2020-11" db="EMBL/GenBank/DDBJ databases">
        <authorList>
            <person name="Wallbank WR R."/>
            <person name="Pardo Diaz C."/>
            <person name="Kozak K."/>
            <person name="Martin S."/>
            <person name="Jiggins C."/>
            <person name="Moest M."/>
            <person name="Warren A I."/>
            <person name="Generalovic N T."/>
            <person name="Byers J.R.P. K."/>
            <person name="Montejo-Kovacevich G."/>
            <person name="Yen C E."/>
        </authorList>
    </citation>
    <scope>NUCLEOTIDE SEQUENCE [LARGE SCALE GENOMIC DNA]</scope>
</reference>
<keyword evidence="3" id="KW-0808">Transferase</keyword>
<keyword evidence="4" id="KW-0812">Transmembrane</keyword>
<evidence type="ECO:0000256" key="4">
    <source>
        <dbReference type="SAM" id="Phobius"/>
    </source>
</evidence>
<dbReference type="AlphaFoldDB" id="A0A7R8Z1A1"/>
<evidence type="ECO:0000256" key="5">
    <source>
        <dbReference type="SAM" id="SignalP"/>
    </source>
</evidence>
<evidence type="ECO:0000256" key="2">
    <source>
        <dbReference type="ARBA" id="ARBA00022676"/>
    </source>
</evidence>
<dbReference type="PANTHER" id="PTHR48043:SF145">
    <property type="entry name" value="FI06409P-RELATED"/>
    <property type="match status" value="1"/>
</dbReference>
<name>A0A7R8Z1A1_HERIL</name>
<dbReference type="Gene3D" id="3.40.50.2000">
    <property type="entry name" value="Glycogen Phosphorylase B"/>
    <property type="match status" value="2"/>
</dbReference>
<accession>A0A7R8Z1A1</accession>
<dbReference type="PANTHER" id="PTHR48043">
    <property type="entry name" value="EG:EG0003.4 PROTEIN-RELATED"/>
    <property type="match status" value="1"/>
</dbReference>
<keyword evidence="4" id="KW-0472">Membrane</keyword>
<dbReference type="EMBL" id="LR899014">
    <property type="protein sequence ID" value="CAD7093304.1"/>
    <property type="molecule type" value="Genomic_DNA"/>
</dbReference>
<evidence type="ECO:0000313" key="6">
    <source>
        <dbReference type="EMBL" id="CAD7093304.1"/>
    </source>
</evidence>
<feature type="signal peptide" evidence="5">
    <location>
        <begin position="1"/>
        <end position="21"/>
    </location>
</feature>
<dbReference type="Pfam" id="PF00201">
    <property type="entry name" value="UDPGT"/>
    <property type="match status" value="1"/>
</dbReference>
<protein>
    <recommendedName>
        <fullName evidence="8">UDP-glycosyltransferase</fullName>
    </recommendedName>
</protein>